<comment type="caution">
    <text evidence="1">The sequence shown here is derived from an EMBL/GenBank/DDBJ whole genome shotgun (WGS) entry which is preliminary data.</text>
</comment>
<evidence type="ECO:0000313" key="1">
    <source>
        <dbReference type="EMBL" id="OXB65553.1"/>
    </source>
</evidence>
<protein>
    <submittedName>
        <fullName evidence="1">Uncharacterized protein</fullName>
    </submittedName>
</protein>
<dbReference type="Pfam" id="PF10154">
    <property type="entry name" value="Fy-3"/>
    <property type="match status" value="1"/>
</dbReference>
<evidence type="ECO:0000313" key="2">
    <source>
        <dbReference type="Proteomes" id="UP000198323"/>
    </source>
</evidence>
<reference evidence="1 2" key="1">
    <citation type="submission" date="2016-07" db="EMBL/GenBank/DDBJ databases">
        <title>Disparate Historic Effective Population Sizes Predicted by Modern Levels of Genome Diversity for the Scaled Quail (Callipepla squamata) and the Northern Bobwhite (Colinus virginianus): Inferences from First and Second Generation Draft Genome Assemblies for Sympatric New World Quail.</title>
        <authorList>
            <person name="Oldeschulte D.L."/>
            <person name="Halley Y.A."/>
            <person name="Bhattarai E.K."/>
            <person name="Brashear W.A."/>
            <person name="Hill J."/>
            <person name="Metz R.P."/>
            <person name="Johnson C.D."/>
            <person name="Rollins D."/>
            <person name="Peterson M.J."/>
            <person name="Bickhart D.M."/>
            <person name="Decker J.E."/>
            <person name="Seabury C.M."/>
        </authorList>
    </citation>
    <scope>NUCLEOTIDE SEQUENCE [LARGE SCALE GENOMIC DNA]</scope>
    <source>
        <strain evidence="1 2">Texas</strain>
        <tissue evidence="1">Leg muscle</tissue>
    </source>
</reference>
<sequence>MKPNRGRTGAGERDYVYTLDAGNQHFVLTVPLKFPVQENISHLHGRLMFLHNLPCFIENDLNQSLSKFIEDETIKGYDREAEIALEAVKSGEVDINQLADTWAKAYKETTLEYAKPEENSWDEDFADVYHDLIHSPASETLLNLEHNYFVSISELISERDVELKKLQESDEIKVQPSQLRESLEGNGRIYEEQRLLEESFTIHLGAQLKTMHNLRLLRADMLDFCKHKRNHRNGVKLHRLQTAMSLYSTSLCGLVLLVDNRISSYSGIKRGNKDSEIDDKSKNIERNQSNILQGNDHSMVLKEGRTCVQVCQRFHDGNGLMGWRNFSNCTILGTTGCIPLAEEEALEYWY</sequence>
<dbReference type="AlphaFoldDB" id="A0A226NDB1"/>
<dbReference type="EMBL" id="MCFN01000089">
    <property type="protein sequence ID" value="OXB65553.1"/>
    <property type="molecule type" value="Genomic_DNA"/>
</dbReference>
<accession>A0A226NDB1</accession>
<name>A0A226NDB1_CALSU</name>
<dbReference type="STRING" id="9009.A0A226NDB1"/>
<dbReference type="GO" id="GO:0005737">
    <property type="term" value="C:cytoplasm"/>
    <property type="evidence" value="ECO:0007669"/>
    <property type="project" value="TreeGrafter"/>
</dbReference>
<organism evidence="1 2">
    <name type="scientific">Callipepla squamata</name>
    <name type="common">Scaled quail</name>
    <dbReference type="NCBI Taxonomy" id="9009"/>
    <lineage>
        <taxon>Eukaryota</taxon>
        <taxon>Metazoa</taxon>
        <taxon>Chordata</taxon>
        <taxon>Craniata</taxon>
        <taxon>Vertebrata</taxon>
        <taxon>Euteleostomi</taxon>
        <taxon>Archelosauria</taxon>
        <taxon>Archosauria</taxon>
        <taxon>Dinosauria</taxon>
        <taxon>Saurischia</taxon>
        <taxon>Theropoda</taxon>
        <taxon>Coelurosauria</taxon>
        <taxon>Aves</taxon>
        <taxon>Neognathae</taxon>
        <taxon>Galloanserae</taxon>
        <taxon>Galliformes</taxon>
        <taxon>Odontophoridae</taxon>
        <taxon>Callipepla</taxon>
    </lineage>
</organism>
<dbReference type="OrthoDB" id="415359at2759"/>
<keyword evidence="2" id="KW-1185">Reference proteome</keyword>
<dbReference type="InterPro" id="IPR019311">
    <property type="entry name" value="Fy-3"/>
</dbReference>
<dbReference type="PANTHER" id="PTHR16525:SF0">
    <property type="entry name" value="PROTEIN C12ORF4"/>
    <property type="match status" value="1"/>
</dbReference>
<dbReference type="GO" id="GO:0043304">
    <property type="term" value="P:regulation of mast cell degranulation"/>
    <property type="evidence" value="ECO:0007669"/>
    <property type="project" value="TreeGrafter"/>
</dbReference>
<dbReference type="Proteomes" id="UP000198323">
    <property type="component" value="Unassembled WGS sequence"/>
</dbReference>
<proteinExistence type="predicted"/>
<dbReference type="PANTHER" id="PTHR16525">
    <property type="entry name" value="PROTEIN C12ORF4"/>
    <property type="match status" value="1"/>
</dbReference>
<gene>
    <name evidence="1" type="ORF">ASZ78_016617</name>
</gene>